<evidence type="ECO:0000256" key="13">
    <source>
        <dbReference type="ARBA" id="ARBA00023157"/>
    </source>
</evidence>
<keyword evidence="10" id="KW-0391">Immunity</keyword>
<keyword evidence="16" id="KW-0808">Transferase</keyword>
<dbReference type="GO" id="GO:0046872">
    <property type="term" value="F:metal ion binding"/>
    <property type="evidence" value="ECO:0007669"/>
    <property type="project" value="UniProtKB-KW"/>
</dbReference>
<dbReference type="AlphaFoldDB" id="V8N7V1"/>
<evidence type="ECO:0000256" key="7">
    <source>
        <dbReference type="ARBA" id="ARBA00022723"/>
    </source>
</evidence>
<dbReference type="GO" id="GO:0002282">
    <property type="term" value="P:microglial cell activation involved in immune response"/>
    <property type="evidence" value="ECO:0007669"/>
    <property type="project" value="TreeGrafter"/>
</dbReference>
<feature type="transmembrane region" description="Helical" evidence="15">
    <location>
        <begin position="82"/>
        <end position="101"/>
    </location>
</feature>
<evidence type="ECO:0000256" key="5">
    <source>
        <dbReference type="ARBA" id="ARBA00022553"/>
    </source>
</evidence>
<evidence type="ECO:0000256" key="8">
    <source>
        <dbReference type="ARBA" id="ARBA00022729"/>
    </source>
</evidence>
<evidence type="ECO:0000256" key="14">
    <source>
        <dbReference type="ARBA" id="ARBA00031252"/>
    </source>
</evidence>
<evidence type="ECO:0000313" key="17">
    <source>
        <dbReference type="Proteomes" id="UP000018936"/>
    </source>
</evidence>
<dbReference type="InterPro" id="IPR026200">
    <property type="entry name" value="Tyrobp"/>
</dbReference>
<dbReference type="GO" id="GO:0005886">
    <property type="term" value="C:plasma membrane"/>
    <property type="evidence" value="ECO:0007669"/>
    <property type="project" value="UniProtKB-SubCell"/>
</dbReference>
<name>V8N7V1_OPHHA</name>
<evidence type="ECO:0000313" key="16">
    <source>
        <dbReference type="EMBL" id="ETE57738.1"/>
    </source>
</evidence>
<dbReference type="OrthoDB" id="9901873at2759"/>
<dbReference type="EMBL" id="AZIM01007842">
    <property type="protein sequence ID" value="ETE57738.1"/>
    <property type="molecule type" value="Genomic_DNA"/>
</dbReference>
<evidence type="ECO:0000256" key="6">
    <source>
        <dbReference type="ARBA" id="ARBA00022692"/>
    </source>
</evidence>
<dbReference type="GO" id="GO:0030889">
    <property type="term" value="P:negative regulation of B cell proliferation"/>
    <property type="evidence" value="ECO:0007669"/>
    <property type="project" value="TreeGrafter"/>
</dbReference>
<keyword evidence="7" id="KW-0479">Metal-binding</keyword>
<dbReference type="GO" id="GO:0016301">
    <property type="term" value="F:kinase activity"/>
    <property type="evidence" value="ECO:0007669"/>
    <property type="project" value="UniProtKB-KW"/>
</dbReference>
<comment type="similarity">
    <text evidence="2">Belongs to the TYROBP family.</text>
</comment>
<keyword evidence="4" id="KW-1003">Cell membrane</keyword>
<sequence length="169" mass="18270">MLKRKNAIWGILKQRVSQPVCLARESPRRLSKESYFSSCSLALQTDVTTAPPVPTPSVLDAHSQQESLQGQQQSLNLGTSNMAQLGFPILPILLGLTWPQLGAAQVANDCGHCYQINPGTIAGVVLGDLFLTLLIALGVYYVVSCIYKQQATNSGKEEGFPRPQCTLSP</sequence>
<evidence type="ECO:0000256" key="4">
    <source>
        <dbReference type="ARBA" id="ARBA00022475"/>
    </source>
</evidence>
<keyword evidence="5" id="KW-0597">Phosphoprotein</keyword>
<dbReference type="GO" id="GO:1904151">
    <property type="term" value="P:positive regulation of microglial cell mediated cytotoxicity"/>
    <property type="evidence" value="ECO:0007669"/>
    <property type="project" value="TreeGrafter"/>
</dbReference>
<evidence type="ECO:0000256" key="10">
    <source>
        <dbReference type="ARBA" id="ARBA00022859"/>
    </source>
</evidence>
<proteinExistence type="inferred from homology"/>
<keyword evidence="13" id="KW-1015">Disulfide bond</keyword>
<dbReference type="Proteomes" id="UP000018936">
    <property type="component" value="Unassembled WGS sequence"/>
</dbReference>
<keyword evidence="11 15" id="KW-1133">Transmembrane helix</keyword>
<reference evidence="16 17" key="1">
    <citation type="journal article" date="2013" name="Proc. Natl. Acad. Sci. U.S.A.">
        <title>The king cobra genome reveals dynamic gene evolution and adaptation in the snake venom system.</title>
        <authorList>
            <person name="Vonk F.J."/>
            <person name="Casewell N.R."/>
            <person name="Henkel C.V."/>
            <person name="Heimberg A.M."/>
            <person name="Jansen H.J."/>
            <person name="McCleary R.J."/>
            <person name="Kerkkamp H.M."/>
            <person name="Vos R.A."/>
            <person name="Guerreiro I."/>
            <person name="Calvete J.J."/>
            <person name="Wuster W."/>
            <person name="Woods A.E."/>
            <person name="Logan J.M."/>
            <person name="Harrison R.A."/>
            <person name="Castoe T.A."/>
            <person name="de Koning A.P."/>
            <person name="Pollock D.D."/>
            <person name="Yandell M."/>
            <person name="Calderon D."/>
            <person name="Renjifo C."/>
            <person name="Currier R.B."/>
            <person name="Salgado D."/>
            <person name="Pla D."/>
            <person name="Sanz L."/>
            <person name="Hyder A.S."/>
            <person name="Ribeiro J.M."/>
            <person name="Arntzen J.W."/>
            <person name="van den Thillart G.E."/>
            <person name="Boetzer M."/>
            <person name="Pirovano W."/>
            <person name="Dirks R.P."/>
            <person name="Spaink H.P."/>
            <person name="Duboule D."/>
            <person name="McGlinn E."/>
            <person name="Kini R.M."/>
            <person name="Richardson M.K."/>
        </authorList>
    </citation>
    <scope>NUCLEOTIDE SEQUENCE</scope>
    <source>
        <tissue evidence="16">Blood</tissue>
    </source>
</reference>
<dbReference type="GO" id="GO:0034241">
    <property type="term" value="P:positive regulation of macrophage fusion"/>
    <property type="evidence" value="ECO:0007669"/>
    <property type="project" value="TreeGrafter"/>
</dbReference>
<dbReference type="PANTHER" id="PTHR17554">
    <property type="entry name" value="TYRO PROTEIN TYROSINE KINASE-BINDING PROTEIN"/>
    <property type="match status" value="1"/>
</dbReference>
<feature type="non-terminal residue" evidence="16">
    <location>
        <position position="1"/>
    </location>
</feature>
<dbReference type="GO" id="GO:0009986">
    <property type="term" value="C:cell surface"/>
    <property type="evidence" value="ECO:0007669"/>
    <property type="project" value="TreeGrafter"/>
</dbReference>
<protein>
    <recommendedName>
        <fullName evidence="3">TYRO protein tyrosine kinase-binding protein</fullName>
    </recommendedName>
    <alternativeName>
        <fullName evidence="14">DNAX-activation protein 12</fullName>
    </alternativeName>
</protein>
<keyword evidence="9" id="KW-0106">Calcium</keyword>
<accession>V8N7V1</accession>
<evidence type="ECO:0000256" key="11">
    <source>
        <dbReference type="ARBA" id="ARBA00022989"/>
    </source>
</evidence>
<comment type="caution">
    <text evidence="16">The sequence shown here is derived from an EMBL/GenBank/DDBJ whole genome shotgun (WGS) entry which is preliminary data.</text>
</comment>
<evidence type="ECO:0000256" key="1">
    <source>
        <dbReference type="ARBA" id="ARBA00004251"/>
    </source>
</evidence>
<feature type="transmembrane region" description="Helical" evidence="15">
    <location>
        <begin position="121"/>
        <end position="143"/>
    </location>
</feature>
<dbReference type="GO" id="GO:0032911">
    <property type="term" value="P:negative regulation of transforming growth factor beta1 production"/>
    <property type="evidence" value="ECO:0007669"/>
    <property type="project" value="TreeGrafter"/>
</dbReference>
<dbReference type="GO" id="GO:0005102">
    <property type="term" value="F:signaling receptor binding"/>
    <property type="evidence" value="ECO:0007669"/>
    <property type="project" value="TreeGrafter"/>
</dbReference>
<dbReference type="PANTHER" id="PTHR17554:SF2">
    <property type="entry name" value="TYRO PROTEIN TYROSINE KINASE-BINDING PROTEIN"/>
    <property type="match status" value="1"/>
</dbReference>
<evidence type="ECO:0000256" key="9">
    <source>
        <dbReference type="ARBA" id="ARBA00022837"/>
    </source>
</evidence>
<organism evidence="16 17">
    <name type="scientific">Ophiophagus hannah</name>
    <name type="common">King cobra</name>
    <name type="synonym">Naja hannah</name>
    <dbReference type="NCBI Taxonomy" id="8665"/>
    <lineage>
        <taxon>Eukaryota</taxon>
        <taxon>Metazoa</taxon>
        <taxon>Chordata</taxon>
        <taxon>Craniata</taxon>
        <taxon>Vertebrata</taxon>
        <taxon>Euteleostomi</taxon>
        <taxon>Lepidosauria</taxon>
        <taxon>Squamata</taxon>
        <taxon>Bifurcata</taxon>
        <taxon>Unidentata</taxon>
        <taxon>Episquamata</taxon>
        <taxon>Toxicofera</taxon>
        <taxon>Serpentes</taxon>
        <taxon>Colubroidea</taxon>
        <taxon>Elapidae</taxon>
        <taxon>Elapinae</taxon>
        <taxon>Ophiophagus</taxon>
    </lineage>
</organism>
<dbReference type="Gene3D" id="1.10.287.770">
    <property type="entry name" value="YojJ-like"/>
    <property type="match status" value="1"/>
</dbReference>
<gene>
    <name evidence="16" type="primary">TYROBP</name>
    <name evidence="16" type="ORF">L345_16544</name>
</gene>
<evidence type="ECO:0000256" key="2">
    <source>
        <dbReference type="ARBA" id="ARBA00009791"/>
    </source>
</evidence>
<keyword evidence="6 15" id="KW-0812">Transmembrane</keyword>
<evidence type="ECO:0000256" key="3">
    <source>
        <dbReference type="ARBA" id="ARBA00022356"/>
    </source>
</evidence>
<keyword evidence="12 15" id="KW-0472">Membrane</keyword>
<dbReference type="GO" id="GO:0032816">
    <property type="term" value="P:positive regulation of natural killer cell activation"/>
    <property type="evidence" value="ECO:0007669"/>
    <property type="project" value="TreeGrafter"/>
</dbReference>
<keyword evidence="16" id="KW-0418">Kinase</keyword>
<dbReference type="GO" id="GO:0002283">
    <property type="term" value="P:neutrophil activation involved in immune response"/>
    <property type="evidence" value="ECO:0007669"/>
    <property type="project" value="TreeGrafter"/>
</dbReference>
<evidence type="ECO:0000256" key="12">
    <source>
        <dbReference type="ARBA" id="ARBA00023136"/>
    </source>
</evidence>
<comment type="subcellular location">
    <subcellularLocation>
        <location evidence="1">Cell membrane</location>
        <topology evidence="1">Single-pass type I membrane protein</topology>
    </subcellularLocation>
</comment>
<keyword evidence="8" id="KW-0732">Signal</keyword>
<keyword evidence="17" id="KW-1185">Reference proteome</keyword>
<evidence type="ECO:0000256" key="15">
    <source>
        <dbReference type="SAM" id="Phobius"/>
    </source>
</evidence>